<accession>A0A2U3AIW9</accession>
<evidence type="ECO:0000256" key="1">
    <source>
        <dbReference type="SAM" id="Phobius"/>
    </source>
</evidence>
<sequence>MIDFNLEKEDEHTFTLKTEVKGTNEKHSLTYTKGNDYFVMDGEEIPIYFDEFVKNTSQSNISLFASSDSTPVYVSSGSLNIGKTVTTIGAIVTIIGGGLAILSLAGVTIATGTITSIVSNWASVIGLGTLAAGYTFNGKITFDQYRTKGLFDPGMGKGKAHKLRFQDVRAIGTVKGKSMDKQLLNYGSWWFN</sequence>
<keyword evidence="1" id="KW-0472">Membrane</keyword>
<keyword evidence="1" id="KW-0812">Transmembrane</keyword>
<dbReference type="Proteomes" id="UP000245938">
    <property type="component" value="Unassembled WGS sequence"/>
</dbReference>
<name>A0A2U3AIW9_9BACL</name>
<comment type="caution">
    <text evidence="2">The sequence shown here is derived from an EMBL/GenBank/DDBJ whole genome shotgun (WGS) entry which is preliminary data.</text>
</comment>
<dbReference type="RefSeq" id="WP_109306949.1">
    <property type="nucleotide sequence ID" value="NZ_BJUF01000060.1"/>
</dbReference>
<feature type="transmembrane region" description="Helical" evidence="1">
    <location>
        <begin position="88"/>
        <end position="111"/>
    </location>
</feature>
<evidence type="ECO:0000313" key="3">
    <source>
        <dbReference type="Proteomes" id="UP000245938"/>
    </source>
</evidence>
<dbReference type="EMBL" id="QFVR01000021">
    <property type="protein sequence ID" value="PWI24485.1"/>
    <property type="molecule type" value="Genomic_DNA"/>
</dbReference>
<dbReference type="AlphaFoldDB" id="A0A2U3AIW9"/>
<keyword evidence="3" id="KW-1185">Reference proteome</keyword>
<keyword evidence="1" id="KW-1133">Transmembrane helix</keyword>
<organism evidence="2 3">
    <name type="scientific">Kurthia sibirica</name>
    <dbReference type="NCBI Taxonomy" id="202750"/>
    <lineage>
        <taxon>Bacteria</taxon>
        <taxon>Bacillati</taxon>
        <taxon>Bacillota</taxon>
        <taxon>Bacilli</taxon>
        <taxon>Bacillales</taxon>
        <taxon>Caryophanaceae</taxon>
        <taxon>Kurthia</taxon>
    </lineage>
</organism>
<proteinExistence type="predicted"/>
<gene>
    <name evidence="2" type="ORF">DEX24_13585</name>
</gene>
<reference evidence="2 3" key="1">
    <citation type="submission" date="2018-05" db="EMBL/GenBank/DDBJ databases">
        <title>Kurthia sibirica genome sequence.</title>
        <authorList>
            <person name="Maclea K.S."/>
            <person name="Goen A.E."/>
        </authorList>
    </citation>
    <scope>NUCLEOTIDE SEQUENCE [LARGE SCALE GENOMIC DNA]</scope>
    <source>
        <strain evidence="2 3">ATCC 49154</strain>
    </source>
</reference>
<feature type="transmembrane region" description="Helical" evidence="1">
    <location>
        <begin position="117"/>
        <end position="136"/>
    </location>
</feature>
<dbReference type="OrthoDB" id="9999111at2"/>
<protein>
    <submittedName>
        <fullName evidence="2">Uncharacterized protein</fullName>
    </submittedName>
</protein>
<evidence type="ECO:0000313" key="2">
    <source>
        <dbReference type="EMBL" id="PWI24485.1"/>
    </source>
</evidence>